<dbReference type="InterPro" id="IPR011701">
    <property type="entry name" value="MFS"/>
</dbReference>
<dbReference type="OrthoDB" id="10021397at2759"/>
<comment type="caution">
    <text evidence="7">The sequence shown here is derived from an EMBL/GenBank/DDBJ whole genome shotgun (WGS) entry which is preliminary data.</text>
</comment>
<comment type="subcellular location">
    <subcellularLocation>
        <location evidence="1">Membrane</location>
        <topology evidence="1">Multi-pass membrane protein</topology>
    </subcellularLocation>
</comment>
<feature type="transmembrane region" description="Helical" evidence="5">
    <location>
        <begin position="173"/>
        <end position="194"/>
    </location>
</feature>
<organism evidence="7 8">
    <name type="scientific">Monosporascus ibericus</name>
    <dbReference type="NCBI Taxonomy" id="155417"/>
    <lineage>
        <taxon>Eukaryota</taxon>
        <taxon>Fungi</taxon>
        <taxon>Dikarya</taxon>
        <taxon>Ascomycota</taxon>
        <taxon>Pezizomycotina</taxon>
        <taxon>Sordariomycetes</taxon>
        <taxon>Xylariomycetidae</taxon>
        <taxon>Xylariales</taxon>
        <taxon>Xylariales incertae sedis</taxon>
        <taxon>Monosporascus</taxon>
    </lineage>
</organism>
<proteinExistence type="predicted"/>
<keyword evidence="8" id="KW-1185">Reference proteome</keyword>
<name>A0A4Q4TSV2_9PEZI</name>
<keyword evidence="2 5" id="KW-0812">Transmembrane</keyword>
<sequence>MHKITDEFDSLGDVGWYGSAYLLTTAGLQLQFGKFYTFLNIKWVFLTAIYLFELGISVCGVSQNSVTLTVGHAIAGVGSAGMFSGGLLILAKSLPLAKRPIYIGFISSLYGIASVAGPLLGGVFTDKATWRWCFYINLPIGPITVVGITFFFSSPKQTITRKQEAILARINRFDPIGSVVFIPAIVCLLLALQWGGTTYPWNDTRIIVLTWQPETGSPSWIGYQVLFGAGFGMGLQQPMVAVQMVLEIADIPIGAALVTFLQSLGGALFVSVGQTVFGNELVKTLTKEVPQVDSQLVVAAGATSFRSVVPPDVLPDVVLSYNEALMKTFLVSARAAAATIFGSATVEWRSVKGKKS</sequence>
<keyword evidence="3 5" id="KW-1133">Transmembrane helix</keyword>
<evidence type="ECO:0000313" key="7">
    <source>
        <dbReference type="EMBL" id="RYP10535.1"/>
    </source>
</evidence>
<evidence type="ECO:0000313" key="8">
    <source>
        <dbReference type="Proteomes" id="UP000293360"/>
    </source>
</evidence>
<dbReference type="PROSITE" id="PS50850">
    <property type="entry name" value="MFS"/>
    <property type="match status" value="1"/>
</dbReference>
<gene>
    <name evidence="7" type="ORF">DL764_000588</name>
</gene>
<accession>A0A4Q4TSV2</accession>
<evidence type="ECO:0000256" key="4">
    <source>
        <dbReference type="ARBA" id="ARBA00023136"/>
    </source>
</evidence>
<feature type="domain" description="Major facilitator superfamily (MFS) profile" evidence="6">
    <location>
        <begin position="1"/>
        <end position="356"/>
    </location>
</feature>
<feature type="transmembrane region" description="Helical" evidence="5">
    <location>
        <begin position="253"/>
        <end position="277"/>
    </location>
</feature>
<dbReference type="SUPFAM" id="SSF103473">
    <property type="entry name" value="MFS general substrate transporter"/>
    <property type="match status" value="1"/>
</dbReference>
<dbReference type="Gene3D" id="1.20.1250.20">
    <property type="entry name" value="MFS general substrate transporter like domains"/>
    <property type="match status" value="1"/>
</dbReference>
<evidence type="ECO:0000256" key="2">
    <source>
        <dbReference type="ARBA" id="ARBA00022692"/>
    </source>
</evidence>
<feature type="transmembrane region" description="Helical" evidence="5">
    <location>
        <begin position="44"/>
        <end position="63"/>
    </location>
</feature>
<dbReference type="EMBL" id="QJNU01000017">
    <property type="protein sequence ID" value="RYP10535.1"/>
    <property type="molecule type" value="Genomic_DNA"/>
</dbReference>
<dbReference type="PANTHER" id="PTHR23501">
    <property type="entry name" value="MAJOR FACILITATOR SUPERFAMILY"/>
    <property type="match status" value="1"/>
</dbReference>
<dbReference type="Proteomes" id="UP000293360">
    <property type="component" value="Unassembled WGS sequence"/>
</dbReference>
<dbReference type="PANTHER" id="PTHR23501:SF199">
    <property type="entry name" value="MFS EFFLUX TRANSPORTER INPD-RELATED"/>
    <property type="match status" value="1"/>
</dbReference>
<protein>
    <recommendedName>
        <fullName evidence="6">Major facilitator superfamily (MFS) profile domain-containing protein</fullName>
    </recommendedName>
</protein>
<keyword evidence="4 5" id="KW-0472">Membrane</keyword>
<evidence type="ECO:0000259" key="6">
    <source>
        <dbReference type="PROSITE" id="PS50850"/>
    </source>
</evidence>
<evidence type="ECO:0000256" key="3">
    <source>
        <dbReference type="ARBA" id="ARBA00022989"/>
    </source>
</evidence>
<evidence type="ECO:0000256" key="5">
    <source>
        <dbReference type="SAM" id="Phobius"/>
    </source>
</evidence>
<reference evidence="7 8" key="1">
    <citation type="submission" date="2018-06" db="EMBL/GenBank/DDBJ databases">
        <title>Complete Genomes of Monosporascus.</title>
        <authorList>
            <person name="Robinson A.J."/>
            <person name="Natvig D.O."/>
        </authorList>
    </citation>
    <scope>NUCLEOTIDE SEQUENCE [LARGE SCALE GENOMIC DNA]</scope>
    <source>
        <strain evidence="7 8">CBS 110550</strain>
    </source>
</reference>
<dbReference type="InterPro" id="IPR020846">
    <property type="entry name" value="MFS_dom"/>
</dbReference>
<dbReference type="Pfam" id="PF07690">
    <property type="entry name" value="MFS_1"/>
    <property type="match status" value="1"/>
</dbReference>
<feature type="transmembrane region" description="Helical" evidence="5">
    <location>
        <begin position="102"/>
        <end position="123"/>
    </location>
</feature>
<dbReference type="GO" id="GO:0022857">
    <property type="term" value="F:transmembrane transporter activity"/>
    <property type="evidence" value="ECO:0007669"/>
    <property type="project" value="InterPro"/>
</dbReference>
<evidence type="ECO:0000256" key="1">
    <source>
        <dbReference type="ARBA" id="ARBA00004141"/>
    </source>
</evidence>
<dbReference type="AlphaFoldDB" id="A0A4Q4TSV2"/>
<feature type="transmembrane region" description="Helical" evidence="5">
    <location>
        <begin position="69"/>
        <end position="90"/>
    </location>
</feature>
<dbReference type="InterPro" id="IPR036259">
    <property type="entry name" value="MFS_trans_sf"/>
</dbReference>
<feature type="transmembrane region" description="Helical" evidence="5">
    <location>
        <begin position="129"/>
        <end position="152"/>
    </location>
</feature>
<dbReference type="GO" id="GO:0005886">
    <property type="term" value="C:plasma membrane"/>
    <property type="evidence" value="ECO:0007669"/>
    <property type="project" value="TreeGrafter"/>
</dbReference>